<evidence type="ECO:0000259" key="2">
    <source>
        <dbReference type="SMART" id="SM00903"/>
    </source>
</evidence>
<dbReference type="OrthoDB" id="2015405at2759"/>
<dbReference type="AlphaFoldDB" id="A0A0C9WGC4"/>
<dbReference type="EMBL" id="KN839844">
    <property type="protein sequence ID" value="KIJ65182.1"/>
    <property type="molecule type" value="Genomic_DNA"/>
</dbReference>
<evidence type="ECO:0000313" key="4">
    <source>
        <dbReference type="Proteomes" id="UP000053820"/>
    </source>
</evidence>
<gene>
    <name evidence="3" type="ORF">HYDPIDRAFT_131543</name>
</gene>
<dbReference type="InterPro" id="IPR012349">
    <property type="entry name" value="Split_barrel_FMN-bd"/>
</dbReference>
<dbReference type="InterPro" id="IPR002563">
    <property type="entry name" value="Flavin_Rdtase-like_dom"/>
</dbReference>
<keyword evidence="4" id="KW-1185">Reference proteome</keyword>
<dbReference type="Pfam" id="PF01613">
    <property type="entry name" value="Flavin_Reduct"/>
    <property type="match status" value="1"/>
</dbReference>
<dbReference type="GO" id="GO:0010181">
    <property type="term" value="F:FMN binding"/>
    <property type="evidence" value="ECO:0007669"/>
    <property type="project" value="InterPro"/>
</dbReference>
<dbReference type="GO" id="GO:0042602">
    <property type="term" value="F:riboflavin reductase (NADPH) activity"/>
    <property type="evidence" value="ECO:0007669"/>
    <property type="project" value="TreeGrafter"/>
</dbReference>
<proteinExistence type="predicted"/>
<keyword evidence="1" id="KW-0560">Oxidoreductase</keyword>
<accession>A0A0C9WGC4</accession>
<dbReference type="HOGENOM" id="CLU_1129182_0_0_1"/>
<dbReference type="Gene3D" id="2.30.110.10">
    <property type="entry name" value="Electron Transport, Fmn-binding Protein, Chain A"/>
    <property type="match status" value="1"/>
</dbReference>
<dbReference type="PANTHER" id="PTHR30466:SF1">
    <property type="entry name" value="FMN REDUCTASE (NADH) RUTF"/>
    <property type="match status" value="1"/>
</dbReference>
<dbReference type="SMART" id="SM00903">
    <property type="entry name" value="Flavin_Reduct"/>
    <property type="match status" value="1"/>
</dbReference>
<sequence>MLPTARRVTNRNAIKGFRSLNACASSSTEKTRKHLRELLRETAQSVAVVTSLLPLAESANGTGLKHARLHTEAAYHGATLSSFSSIALDPFPLIAFSLRIPSRMASALSLHTEGVKSLNAAHLVVNVLSAAQFHLAERFARPDLHPRPFGDSKLQWTQSEDGLPILSGALGALSCSLMKIGRFSRWKVVAGLRRSFSSHGYSVLNKFLHWRVKEMTAVFGRCPLSIIDASMLQFATYQSHNEWMGS</sequence>
<protein>
    <recommendedName>
        <fullName evidence="2">Flavin reductase like domain-containing protein</fullName>
    </recommendedName>
</protein>
<reference evidence="3 4" key="1">
    <citation type="submission" date="2014-04" db="EMBL/GenBank/DDBJ databases">
        <title>Evolutionary Origins and Diversification of the Mycorrhizal Mutualists.</title>
        <authorList>
            <consortium name="DOE Joint Genome Institute"/>
            <consortium name="Mycorrhizal Genomics Consortium"/>
            <person name="Kohler A."/>
            <person name="Kuo A."/>
            <person name="Nagy L.G."/>
            <person name="Floudas D."/>
            <person name="Copeland A."/>
            <person name="Barry K.W."/>
            <person name="Cichocki N."/>
            <person name="Veneault-Fourrey C."/>
            <person name="LaButti K."/>
            <person name="Lindquist E.A."/>
            <person name="Lipzen A."/>
            <person name="Lundell T."/>
            <person name="Morin E."/>
            <person name="Murat C."/>
            <person name="Riley R."/>
            <person name="Ohm R."/>
            <person name="Sun H."/>
            <person name="Tunlid A."/>
            <person name="Henrissat B."/>
            <person name="Grigoriev I.V."/>
            <person name="Hibbett D.S."/>
            <person name="Martin F."/>
        </authorList>
    </citation>
    <scope>NUCLEOTIDE SEQUENCE [LARGE SCALE GENOMIC DNA]</scope>
    <source>
        <strain evidence="3 4">MD-312</strain>
    </source>
</reference>
<feature type="domain" description="Flavin reductase like" evidence="2">
    <location>
        <begin position="39"/>
        <end position="200"/>
    </location>
</feature>
<organism evidence="3 4">
    <name type="scientific">Hydnomerulius pinastri MD-312</name>
    <dbReference type="NCBI Taxonomy" id="994086"/>
    <lineage>
        <taxon>Eukaryota</taxon>
        <taxon>Fungi</taxon>
        <taxon>Dikarya</taxon>
        <taxon>Basidiomycota</taxon>
        <taxon>Agaricomycotina</taxon>
        <taxon>Agaricomycetes</taxon>
        <taxon>Agaricomycetidae</taxon>
        <taxon>Boletales</taxon>
        <taxon>Boletales incertae sedis</taxon>
        <taxon>Leucogyrophana</taxon>
    </lineage>
</organism>
<dbReference type="InterPro" id="IPR050268">
    <property type="entry name" value="NADH-dep_flavin_reductase"/>
</dbReference>
<name>A0A0C9WGC4_9AGAM</name>
<evidence type="ECO:0000313" key="3">
    <source>
        <dbReference type="EMBL" id="KIJ65182.1"/>
    </source>
</evidence>
<dbReference type="SUPFAM" id="SSF50475">
    <property type="entry name" value="FMN-binding split barrel"/>
    <property type="match status" value="1"/>
</dbReference>
<dbReference type="PANTHER" id="PTHR30466">
    <property type="entry name" value="FLAVIN REDUCTASE"/>
    <property type="match status" value="1"/>
</dbReference>
<evidence type="ECO:0000256" key="1">
    <source>
        <dbReference type="ARBA" id="ARBA00023002"/>
    </source>
</evidence>
<dbReference type="Proteomes" id="UP000053820">
    <property type="component" value="Unassembled WGS sequence"/>
</dbReference>